<name>A0A9D1YXX9_9MICO</name>
<dbReference type="GO" id="GO:0004673">
    <property type="term" value="F:protein histidine kinase activity"/>
    <property type="evidence" value="ECO:0007669"/>
    <property type="project" value="UniProtKB-EC"/>
</dbReference>
<keyword evidence="4" id="KW-0418">Kinase</keyword>
<gene>
    <name evidence="6" type="ORF">H9830_06780</name>
</gene>
<dbReference type="Proteomes" id="UP000824005">
    <property type="component" value="Unassembled WGS sequence"/>
</dbReference>
<dbReference type="GO" id="GO:0000160">
    <property type="term" value="P:phosphorelay signal transduction system"/>
    <property type="evidence" value="ECO:0007669"/>
    <property type="project" value="UniProtKB-KW"/>
</dbReference>
<protein>
    <recommendedName>
        <fullName evidence="2">histidine kinase</fullName>
        <ecNumber evidence="2">2.7.13.3</ecNumber>
    </recommendedName>
</protein>
<dbReference type="Gene3D" id="3.30.565.10">
    <property type="entry name" value="Histidine kinase-like ATPase, C-terminal domain"/>
    <property type="match status" value="1"/>
</dbReference>
<evidence type="ECO:0000313" key="7">
    <source>
        <dbReference type="Proteomes" id="UP000824005"/>
    </source>
</evidence>
<evidence type="ECO:0000256" key="3">
    <source>
        <dbReference type="ARBA" id="ARBA00022679"/>
    </source>
</evidence>
<evidence type="ECO:0000256" key="4">
    <source>
        <dbReference type="ARBA" id="ARBA00022777"/>
    </source>
</evidence>
<evidence type="ECO:0000256" key="5">
    <source>
        <dbReference type="ARBA" id="ARBA00023012"/>
    </source>
</evidence>
<comment type="catalytic activity">
    <reaction evidence="1">
        <text>ATP + protein L-histidine = ADP + protein N-phospho-L-histidine.</text>
        <dbReference type="EC" id="2.7.13.3"/>
    </reaction>
</comment>
<reference evidence="6" key="1">
    <citation type="journal article" date="2021" name="PeerJ">
        <title>Extensive microbial diversity within the chicken gut microbiome revealed by metagenomics and culture.</title>
        <authorList>
            <person name="Gilroy R."/>
            <person name="Ravi A."/>
            <person name="Getino M."/>
            <person name="Pursley I."/>
            <person name="Horton D.L."/>
            <person name="Alikhan N.F."/>
            <person name="Baker D."/>
            <person name="Gharbi K."/>
            <person name="Hall N."/>
            <person name="Watson M."/>
            <person name="Adriaenssens E.M."/>
            <person name="Foster-Nyarko E."/>
            <person name="Jarju S."/>
            <person name="Secka A."/>
            <person name="Antonio M."/>
            <person name="Oren A."/>
            <person name="Chaudhuri R.R."/>
            <person name="La Ragione R."/>
            <person name="Hildebrand F."/>
            <person name="Pallen M.J."/>
        </authorList>
    </citation>
    <scope>NUCLEOTIDE SEQUENCE</scope>
    <source>
        <strain evidence="6">ChiGjej1B1-98</strain>
    </source>
</reference>
<reference evidence="6" key="2">
    <citation type="submission" date="2021-04" db="EMBL/GenBank/DDBJ databases">
        <authorList>
            <person name="Gilroy R."/>
        </authorList>
    </citation>
    <scope>NUCLEOTIDE SEQUENCE</scope>
    <source>
        <strain evidence="6">ChiGjej1B1-98</strain>
    </source>
</reference>
<dbReference type="InterPro" id="IPR036890">
    <property type="entry name" value="HATPase_C_sf"/>
</dbReference>
<evidence type="ECO:0000256" key="1">
    <source>
        <dbReference type="ARBA" id="ARBA00000085"/>
    </source>
</evidence>
<sequence length="98" mass="9899">MTNIETPAPIVAFLEATNGADTVVLVERDAKRVALRITTDGRGSSVSSGGSGRGLPGIRDRVAALGGTFEAGPDSAGGFAVSAEIPVHITSREGQLHG</sequence>
<dbReference type="AlphaFoldDB" id="A0A9D1YXX9"/>
<dbReference type="InterPro" id="IPR050482">
    <property type="entry name" value="Sensor_HK_TwoCompSys"/>
</dbReference>
<accession>A0A9D1YXX9</accession>
<dbReference type="PANTHER" id="PTHR24421:SF10">
    <property type="entry name" value="NITRATE_NITRITE SENSOR PROTEIN NARQ"/>
    <property type="match status" value="1"/>
</dbReference>
<dbReference type="PANTHER" id="PTHR24421">
    <property type="entry name" value="NITRATE/NITRITE SENSOR PROTEIN NARX-RELATED"/>
    <property type="match status" value="1"/>
</dbReference>
<dbReference type="EC" id="2.7.13.3" evidence="2"/>
<comment type="caution">
    <text evidence="6">The sequence shown here is derived from an EMBL/GenBank/DDBJ whole genome shotgun (WGS) entry which is preliminary data.</text>
</comment>
<organism evidence="6 7">
    <name type="scientific">Candidatus Agrococcus pullicola</name>
    <dbReference type="NCBI Taxonomy" id="2838429"/>
    <lineage>
        <taxon>Bacteria</taxon>
        <taxon>Bacillati</taxon>
        <taxon>Actinomycetota</taxon>
        <taxon>Actinomycetes</taxon>
        <taxon>Micrococcales</taxon>
        <taxon>Microbacteriaceae</taxon>
        <taxon>Agrococcus</taxon>
    </lineage>
</organism>
<evidence type="ECO:0000313" key="6">
    <source>
        <dbReference type="EMBL" id="HIY65966.1"/>
    </source>
</evidence>
<proteinExistence type="predicted"/>
<dbReference type="SUPFAM" id="SSF55874">
    <property type="entry name" value="ATPase domain of HSP90 chaperone/DNA topoisomerase II/histidine kinase"/>
    <property type="match status" value="1"/>
</dbReference>
<dbReference type="EMBL" id="DXDC01000200">
    <property type="protein sequence ID" value="HIY65966.1"/>
    <property type="molecule type" value="Genomic_DNA"/>
</dbReference>
<keyword evidence="3" id="KW-0808">Transferase</keyword>
<evidence type="ECO:0000256" key="2">
    <source>
        <dbReference type="ARBA" id="ARBA00012438"/>
    </source>
</evidence>
<keyword evidence="5" id="KW-0902">Two-component regulatory system</keyword>